<evidence type="ECO:0000256" key="3">
    <source>
        <dbReference type="SAM" id="Phobius"/>
    </source>
</evidence>
<keyword evidence="6" id="KW-1185">Reference proteome</keyword>
<evidence type="ECO:0000256" key="4">
    <source>
        <dbReference type="SAM" id="SignalP"/>
    </source>
</evidence>
<dbReference type="InterPro" id="IPR000742">
    <property type="entry name" value="EGF"/>
</dbReference>
<keyword evidence="1" id="KW-0245">EGF-like domain</keyword>
<feature type="domain" description="EGF-like" evidence="5">
    <location>
        <begin position="16"/>
        <end position="57"/>
    </location>
</feature>
<reference evidence="7" key="1">
    <citation type="submission" date="2022-11" db="UniProtKB">
        <authorList>
            <consortium name="WormBaseParasite"/>
        </authorList>
    </citation>
    <scope>IDENTIFICATION</scope>
</reference>
<dbReference type="Gene3D" id="2.10.25.10">
    <property type="entry name" value="Laminin"/>
    <property type="match status" value="1"/>
</dbReference>
<dbReference type="SUPFAM" id="SSF57196">
    <property type="entry name" value="EGF/Laminin"/>
    <property type="match status" value="1"/>
</dbReference>
<evidence type="ECO:0000259" key="5">
    <source>
        <dbReference type="PROSITE" id="PS50026"/>
    </source>
</evidence>
<evidence type="ECO:0000313" key="6">
    <source>
        <dbReference type="Proteomes" id="UP000887572"/>
    </source>
</evidence>
<proteinExistence type="predicted"/>
<dbReference type="AlphaFoldDB" id="A0A914IAX8"/>
<accession>A0A914IAX8</accession>
<feature type="region of interest" description="Disordered" evidence="2">
    <location>
        <begin position="151"/>
        <end position="191"/>
    </location>
</feature>
<feature type="signal peptide" evidence="4">
    <location>
        <begin position="1"/>
        <end position="21"/>
    </location>
</feature>
<sequence length="203" mass="22834">MPVMLDFVRIFVPLFLQQTVARFPCANNGEPVLNADKATDSTFSCRCPAEYFGTFCEYRTSSADDGKSKADQHQQQHSTLVDRFGILFPRYSESVAGSTERRASDAGWEDVLVNLLVCVFFLLILPSLVVYIVRVLYLLLKRCHHRPPVTTATRRVEVPTPPPQYYASPEGNFRLRPNPSGRHRSESPGVTEVTVQLPASICR</sequence>
<evidence type="ECO:0000256" key="1">
    <source>
        <dbReference type="PROSITE-ProRule" id="PRU00076"/>
    </source>
</evidence>
<dbReference type="PROSITE" id="PS50026">
    <property type="entry name" value="EGF_3"/>
    <property type="match status" value="1"/>
</dbReference>
<dbReference type="PROSITE" id="PS00022">
    <property type="entry name" value="EGF_1"/>
    <property type="match status" value="1"/>
</dbReference>
<name>A0A914IAX8_GLORO</name>
<protein>
    <submittedName>
        <fullName evidence="7">EGF-like domain-containing protein</fullName>
    </submittedName>
</protein>
<keyword evidence="3" id="KW-0472">Membrane</keyword>
<comment type="caution">
    <text evidence="1">Lacks conserved residue(s) required for the propagation of feature annotation.</text>
</comment>
<feature type="disulfide bond" evidence="1">
    <location>
        <begin position="47"/>
        <end position="56"/>
    </location>
</feature>
<dbReference type="WBParaSite" id="Gr19_v10_g8217.t1">
    <property type="protein sequence ID" value="Gr19_v10_g8217.t1"/>
    <property type="gene ID" value="Gr19_v10_g8217"/>
</dbReference>
<feature type="transmembrane region" description="Helical" evidence="3">
    <location>
        <begin position="111"/>
        <end position="137"/>
    </location>
</feature>
<evidence type="ECO:0000313" key="7">
    <source>
        <dbReference type="WBParaSite" id="Gr19_v10_g8217.t1"/>
    </source>
</evidence>
<dbReference type="Proteomes" id="UP000887572">
    <property type="component" value="Unplaced"/>
</dbReference>
<keyword evidence="3" id="KW-0812">Transmembrane</keyword>
<evidence type="ECO:0000256" key="2">
    <source>
        <dbReference type="SAM" id="MobiDB-lite"/>
    </source>
</evidence>
<organism evidence="6 7">
    <name type="scientific">Globodera rostochiensis</name>
    <name type="common">Golden nematode worm</name>
    <name type="synonym">Heterodera rostochiensis</name>
    <dbReference type="NCBI Taxonomy" id="31243"/>
    <lineage>
        <taxon>Eukaryota</taxon>
        <taxon>Metazoa</taxon>
        <taxon>Ecdysozoa</taxon>
        <taxon>Nematoda</taxon>
        <taxon>Chromadorea</taxon>
        <taxon>Rhabditida</taxon>
        <taxon>Tylenchina</taxon>
        <taxon>Tylenchomorpha</taxon>
        <taxon>Tylenchoidea</taxon>
        <taxon>Heteroderidae</taxon>
        <taxon>Heteroderinae</taxon>
        <taxon>Globodera</taxon>
    </lineage>
</organism>
<feature type="chain" id="PRO_5037986774" evidence="4">
    <location>
        <begin position="22"/>
        <end position="203"/>
    </location>
</feature>
<keyword evidence="3" id="KW-1133">Transmembrane helix</keyword>
<keyword evidence="4" id="KW-0732">Signal</keyword>
<keyword evidence="1" id="KW-1015">Disulfide bond</keyword>